<keyword evidence="1" id="KW-0472">Membrane</keyword>
<keyword evidence="4" id="KW-1185">Reference proteome</keyword>
<dbReference type="RefSeq" id="WP_184156606.1">
    <property type="nucleotide sequence ID" value="NZ_JACHKA010000001.1"/>
</dbReference>
<feature type="transmembrane region" description="Helical" evidence="1">
    <location>
        <begin position="94"/>
        <end position="115"/>
    </location>
</feature>
<evidence type="ECO:0000256" key="1">
    <source>
        <dbReference type="SAM" id="Phobius"/>
    </source>
</evidence>
<dbReference type="EMBL" id="JACHKA010000001">
    <property type="protein sequence ID" value="MBB5987907.1"/>
    <property type="molecule type" value="Genomic_DNA"/>
</dbReference>
<feature type="domain" description="Urease accessory protein UreH-like transmembrane" evidence="2">
    <location>
        <begin position="12"/>
        <end position="211"/>
    </location>
</feature>
<feature type="transmembrane region" description="Helical" evidence="1">
    <location>
        <begin position="12"/>
        <end position="35"/>
    </location>
</feature>
<feature type="transmembrane region" description="Helical" evidence="1">
    <location>
        <begin position="202"/>
        <end position="225"/>
    </location>
</feature>
<feature type="transmembrane region" description="Helical" evidence="1">
    <location>
        <begin position="56"/>
        <end position="74"/>
    </location>
</feature>
<dbReference type="InterPro" id="IPR039447">
    <property type="entry name" value="UreH-like_TM_dom"/>
</dbReference>
<keyword evidence="1" id="KW-1133">Transmembrane helix</keyword>
<organism evidence="3 4">
    <name type="scientific">Sphingobium lignivorans</name>
    <dbReference type="NCBI Taxonomy" id="2735886"/>
    <lineage>
        <taxon>Bacteria</taxon>
        <taxon>Pseudomonadati</taxon>
        <taxon>Pseudomonadota</taxon>
        <taxon>Alphaproteobacteria</taxon>
        <taxon>Sphingomonadales</taxon>
        <taxon>Sphingomonadaceae</taxon>
        <taxon>Sphingobium</taxon>
    </lineage>
</organism>
<comment type="caution">
    <text evidence="3">The sequence shown here is derived from an EMBL/GenBank/DDBJ whole genome shotgun (WGS) entry which is preliminary data.</text>
</comment>
<name>A0ABR6NMI3_9SPHN</name>
<reference evidence="3 4" key="1">
    <citation type="submission" date="2020-08" db="EMBL/GenBank/DDBJ databases">
        <title>Exploring microbial biodiversity for novel pathways involved in the catabolism of aromatic compounds derived from lignin.</title>
        <authorList>
            <person name="Elkins J."/>
        </authorList>
    </citation>
    <scope>NUCLEOTIDE SEQUENCE [LARGE SCALE GENOMIC DNA]</scope>
    <source>
        <strain evidence="3 4">B1D3A</strain>
    </source>
</reference>
<evidence type="ECO:0000259" key="2">
    <source>
        <dbReference type="Pfam" id="PF13386"/>
    </source>
</evidence>
<keyword evidence="1" id="KW-0812">Transmembrane</keyword>
<evidence type="ECO:0000313" key="4">
    <source>
        <dbReference type="Proteomes" id="UP001138540"/>
    </source>
</evidence>
<feature type="transmembrane region" description="Helical" evidence="1">
    <location>
        <begin position="135"/>
        <end position="160"/>
    </location>
</feature>
<dbReference type="Pfam" id="PF13386">
    <property type="entry name" value="DsbD_2"/>
    <property type="match status" value="1"/>
</dbReference>
<dbReference type="PANTHER" id="PTHR42208:SF1">
    <property type="entry name" value="HEAVY METAL TRANSPORTER"/>
    <property type="match status" value="1"/>
</dbReference>
<feature type="transmembrane region" description="Helical" evidence="1">
    <location>
        <begin position="166"/>
        <end position="190"/>
    </location>
</feature>
<gene>
    <name evidence="3" type="ORF">HNP60_003881</name>
</gene>
<evidence type="ECO:0000313" key="3">
    <source>
        <dbReference type="EMBL" id="MBB5987907.1"/>
    </source>
</evidence>
<dbReference type="PANTHER" id="PTHR42208">
    <property type="entry name" value="HEAVY METAL TRANSPORTER-RELATED"/>
    <property type="match status" value="1"/>
</dbReference>
<proteinExistence type="predicted"/>
<accession>A0ABR6NMI3</accession>
<protein>
    <recommendedName>
        <fullName evidence="2">Urease accessory protein UreH-like transmembrane domain-containing protein</fullName>
    </recommendedName>
</protein>
<sequence length="235" mass="23175">MASSFSLLGGAALGLASSLHCIGMCGGISLMFGYAGGCTTPAADMRAQALLHGGRILSYALLGALAGAAGGLAAGQVDAAAGHHLLRWAAAASLGWMGLVTAGLAPAPALLGHGFAPRRLMARALLHMPVAARRFAGGLAWGLLPCGMVYGALLFALFAGSAAGGALVMLGFGLGTLPALIAAGLGFGRLQSALRAHGGERWLGAAMIALAALSLLASEAAFGAWCRTLARPFGA</sequence>
<dbReference type="Proteomes" id="UP001138540">
    <property type="component" value="Unassembled WGS sequence"/>
</dbReference>